<dbReference type="InterPro" id="IPR058792">
    <property type="entry name" value="Beta-barrel_RND_2"/>
</dbReference>
<accession>A0A0U2MV28</accession>
<dbReference type="Gene3D" id="2.40.30.170">
    <property type="match status" value="1"/>
</dbReference>
<dbReference type="Gene3D" id="2.40.50.100">
    <property type="match status" value="1"/>
</dbReference>
<dbReference type="NCBIfam" id="TIGR01730">
    <property type="entry name" value="RND_mfp"/>
    <property type="match status" value="1"/>
</dbReference>
<reference evidence="4 5" key="2">
    <citation type="journal article" date="2016" name="Genome Announc.">
        <title>Complete Genome Sequences of Two Interactive Moderate Thermophiles, Paenibacillus napthalenovorans 32O-Y and Paenibacillus sp. 32O-W.</title>
        <authorList>
            <person name="Butler R.R.III."/>
            <person name="Wang J."/>
            <person name="Stark B.C."/>
            <person name="Pombert J.F."/>
        </authorList>
    </citation>
    <scope>NUCLEOTIDE SEQUENCE [LARGE SCALE GENOMIC DNA]</scope>
    <source>
        <strain evidence="4 5">32O-Y</strain>
    </source>
</reference>
<dbReference type="Proteomes" id="UP000061660">
    <property type="component" value="Chromosome"/>
</dbReference>
<evidence type="ECO:0000256" key="1">
    <source>
        <dbReference type="ARBA" id="ARBA00009477"/>
    </source>
</evidence>
<dbReference type="OrthoDB" id="1633529at2"/>
<organism evidence="4 5">
    <name type="scientific">Paenibacillus naphthalenovorans</name>
    <dbReference type="NCBI Taxonomy" id="162209"/>
    <lineage>
        <taxon>Bacteria</taxon>
        <taxon>Bacillati</taxon>
        <taxon>Bacillota</taxon>
        <taxon>Bacilli</taxon>
        <taxon>Bacillales</taxon>
        <taxon>Paenibacillaceae</taxon>
        <taxon>Paenibacillus</taxon>
    </lineage>
</organism>
<evidence type="ECO:0000313" key="5">
    <source>
        <dbReference type="Proteomes" id="UP000061660"/>
    </source>
</evidence>
<dbReference type="PANTHER" id="PTHR30469">
    <property type="entry name" value="MULTIDRUG RESISTANCE PROTEIN MDTA"/>
    <property type="match status" value="1"/>
</dbReference>
<protein>
    <submittedName>
        <fullName evidence="4">Subunit MFP of RND efflux transporter</fullName>
    </submittedName>
</protein>
<reference evidence="5" key="1">
    <citation type="submission" date="2015-12" db="EMBL/GenBank/DDBJ databases">
        <title>Complete genome sequences of two moderately thermophilic Paenibacillus species.</title>
        <authorList>
            <person name="Butler R.III."/>
            <person name="Wang J."/>
            <person name="Stark B.C."/>
            <person name="Pombert J.-F."/>
        </authorList>
    </citation>
    <scope>NUCLEOTIDE SEQUENCE [LARGE SCALE GENOMIC DNA]</scope>
    <source>
        <strain evidence="5">32O-Y</strain>
    </source>
</reference>
<dbReference type="PANTHER" id="PTHR30469:SF33">
    <property type="entry name" value="SLR1207 PROTEIN"/>
    <property type="match status" value="1"/>
</dbReference>
<dbReference type="Pfam" id="PF25989">
    <property type="entry name" value="YknX_C"/>
    <property type="match status" value="1"/>
</dbReference>
<dbReference type="KEGG" id="pnp:IJ22_10570"/>
<dbReference type="InterPro" id="IPR006143">
    <property type="entry name" value="RND_pump_MFP"/>
</dbReference>
<evidence type="ECO:0000313" key="4">
    <source>
        <dbReference type="EMBL" id="ALS21439.1"/>
    </source>
</evidence>
<comment type="similarity">
    <text evidence="1">Belongs to the membrane fusion protein (MFP) (TC 8.A.1) family.</text>
</comment>
<dbReference type="GO" id="GO:0015562">
    <property type="term" value="F:efflux transmembrane transporter activity"/>
    <property type="evidence" value="ECO:0007669"/>
    <property type="project" value="TreeGrafter"/>
</dbReference>
<dbReference type="RefSeq" id="WP_062407747.1">
    <property type="nucleotide sequence ID" value="NZ_BJCS01000006.1"/>
</dbReference>
<dbReference type="SUPFAM" id="SSF111369">
    <property type="entry name" value="HlyD-like secretion proteins"/>
    <property type="match status" value="2"/>
</dbReference>
<dbReference type="EMBL" id="CP013652">
    <property type="protein sequence ID" value="ALS21439.1"/>
    <property type="molecule type" value="Genomic_DNA"/>
</dbReference>
<dbReference type="Pfam" id="PF25954">
    <property type="entry name" value="Beta-barrel_RND_2"/>
    <property type="match status" value="1"/>
</dbReference>
<sequence precursor="true">MNRTWNHTVKHSTKIAGAVVISAALLTGCSSQPPADATANTAEAQLKTVRAAPIEKRKISEPMEQVADVISSIQMDIVTKAGGDVKEILKKRGDMVNKGEVIFRLDPTDVLIQKEKTQIALATAQQQIAKARQDLADSKLDLQNGIKKLEQSIKDMEKDYNKMRNDYDMGLVTKFQLEQMESQLNNLRLDLESSQNKLKTLESTNSLAQLEQAVQTSNLSIREIDRTLENMEVKATVSGVLTDLPIEVGMYLNGGFRAAQVQQLDPIKIKAELTEEMAKLVRGKTELTFYIPGTLDHTKAKVSYLADVMSSQSKSFTLELEVPNGDRKLKPGMKAQILLTEESEQMVVTVPSLSVVREGGETFVFILVGDQVEKRKVSLGRVNDTFQEVLSGVSEGEQLIVSGQNQLKDKEKVQLAK</sequence>
<feature type="domain" description="YknX-like C-terminal permuted SH3-like" evidence="3">
    <location>
        <begin position="347"/>
        <end position="414"/>
    </location>
</feature>
<dbReference type="AlphaFoldDB" id="A0A0U2MV28"/>
<dbReference type="Gene3D" id="2.40.420.20">
    <property type="match status" value="1"/>
</dbReference>
<dbReference type="InterPro" id="IPR058637">
    <property type="entry name" value="YknX-like_C"/>
</dbReference>
<feature type="domain" description="CusB-like beta-barrel" evidence="2">
    <location>
        <begin position="269"/>
        <end position="342"/>
    </location>
</feature>
<keyword evidence="5" id="KW-1185">Reference proteome</keyword>
<dbReference type="PROSITE" id="PS51257">
    <property type="entry name" value="PROKAR_LIPOPROTEIN"/>
    <property type="match status" value="1"/>
</dbReference>
<dbReference type="STRING" id="162209.IJ22_10570"/>
<proteinExistence type="inferred from homology"/>
<evidence type="ECO:0000259" key="3">
    <source>
        <dbReference type="Pfam" id="PF25989"/>
    </source>
</evidence>
<name>A0A0U2MV28_9BACL</name>
<gene>
    <name evidence="4" type="ORF">IJ22_10570</name>
</gene>
<dbReference type="PATRIC" id="fig|162209.4.peg.1127"/>
<dbReference type="GO" id="GO:1990281">
    <property type="term" value="C:efflux pump complex"/>
    <property type="evidence" value="ECO:0007669"/>
    <property type="project" value="TreeGrafter"/>
</dbReference>
<evidence type="ECO:0000259" key="2">
    <source>
        <dbReference type="Pfam" id="PF25954"/>
    </source>
</evidence>